<protein>
    <submittedName>
        <fullName evidence="1">Uncharacterized protein</fullName>
    </submittedName>
</protein>
<proteinExistence type="predicted"/>
<sequence length="100" mass="11130">MGYRFVWHFKILRAESKSKVSIRYLTKRTNRGNLSMLRQRAIRPPHAGGLGGAGVESFAAVGAPLIHQPLPSEGRRVTGAPHCTDNRYTCTQRDVAIENK</sequence>
<keyword evidence="2" id="KW-1185">Reference proteome</keyword>
<gene>
    <name evidence="1" type="ORF">EVAR_17481_1</name>
</gene>
<reference evidence="1 2" key="1">
    <citation type="journal article" date="2019" name="Commun. Biol.">
        <title>The bagworm genome reveals a unique fibroin gene that provides high tensile strength.</title>
        <authorList>
            <person name="Kono N."/>
            <person name="Nakamura H."/>
            <person name="Ohtoshi R."/>
            <person name="Tomita M."/>
            <person name="Numata K."/>
            <person name="Arakawa K."/>
        </authorList>
    </citation>
    <scope>NUCLEOTIDE SEQUENCE [LARGE SCALE GENOMIC DNA]</scope>
</reference>
<dbReference type="AlphaFoldDB" id="A0A4C1ZFM5"/>
<dbReference type="Proteomes" id="UP000299102">
    <property type="component" value="Unassembled WGS sequence"/>
</dbReference>
<name>A0A4C1ZFM5_EUMVA</name>
<comment type="caution">
    <text evidence="1">The sequence shown here is derived from an EMBL/GenBank/DDBJ whole genome shotgun (WGS) entry which is preliminary data.</text>
</comment>
<evidence type="ECO:0000313" key="1">
    <source>
        <dbReference type="EMBL" id="GBP87336.1"/>
    </source>
</evidence>
<dbReference type="EMBL" id="BGZK01001853">
    <property type="protein sequence ID" value="GBP87336.1"/>
    <property type="molecule type" value="Genomic_DNA"/>
</dbReference>
<evidence type="ECO:0000313" key="2">
    <source>
        <dbReference type="Proteomes" id="UP000299102"/>
    </source>
</evidence>
<accession>A0A4C1ZFM5</accession>
<organism evidence="1 2">
    <name type="scientific">Eumeta variegata</name>
    <name type="common">Bagworm moth</name>
    <name type="synonym">Eumeta japonica</name>
    <dbReference type="NCBI Taxonomy" id="151549"/>
    <lineage>
        <taxon>Eukaryota</taxon>
        <taxon>Metazoa</taxon>
        <taxon>Ecdysozoa</taxon>
        <taxon>Arthropoda</taxon>
        <taxon>Hexapoda</taxon>
        <taxon>Insecta</taxon>
        <taxon>Pterygota</taxon>
        <taxon>Neoptera</taxon>
        <taxon>Endopterygota</taxon>
        <taxon>Lepidoptera</taxon>
        <taxon>Glossata</taxon>
        <taxon>Ditrysia</taxon>
        <taxon>Tineoidea</taxon>
        <taxon>Psychidae</taxon>
        <taxon>Oiketicinae</taxon>
        <taxon>Eumeta</taxon>
    </lineage>
</organism>